<evidence type="ECO:0000256" key="5">
    <source>
        <dbReference type="ARBA" id="ARBA00023315"/>
    </source>
</evidence>
<dbReference type="FunCoup" id="A0A165NFL2">
    <property type="interactions" value="649"/>
</dbReference>
<dbReference type="PANTHER" id="PTHR10993">
    <property type="entry name" value="OCTANOYLTRANSFERASE"/>
    <property type="match status" value="1"/>
</dbReference>
<dbReference type="PANTHER" id="PTHR10993:SF7">
    <property type="entry name" value="LIPOYLTRANSFERASE 2, MITOCHONDRIAL-RELATED"/>
    <property type="match status" value="1"/>
</dbReference>
<dbReference type="EMBL" id="KV425899">
    <property type="protein sequence ID" value="KZW00676.1"/>
    <property type="molecule type" value="Genomic_DNA"/>
</dbReference>
<comment type="pathway">
    <text evidence="1">Protein modification; protein lipoylation via endogenous pathway; protein N(6)-(lipoyl)lysine from octanoyl-[acyl-carrier-protein]: step 1/2.</text>
</comment>
<keyword evidence="5" id="KW-0012">Acyltransferase</keyword>
<dbReference type="InterPro" id="IPR000544">
    <property type="entry name" value="Octanoyltransferase"/>
</dbReference>
<keyword evidence="4 7" id="KW-0808">Transferase</keyword>
<evidence type="ECO:0000313" key="8">
    <source>
        <dbReference type="Proteomes" id="UP000077266"/>
    </source>
</evidence>
<dbReference type="Gene3D" id="3.30.930.10">
    <property type="entry name" value="Bira Bifunctional Protein, Domain 2"/>
    <property type="match status" value="1"/>
</dbReference>
<accession>A0A165NFL2</accession>
<gene>
    <name evidence="7" type="ORF">EXIGLDRAFT_603890</name>
</gene>
<dbReference type="NCBIfam" id="TIGR00214">
    <property type="entry name" value="lipB"/>
    <property type="match status" value="1"/>
</dbReference>
<dbReference type="PROSITE" id="PS01313">
    <property type="entry name" value="LIPB"/>
    <property type="match status" value="1"/>
</dbReference>
<evidence type="ECO:0000256" key="3">
    <source>
        <dbReference type="ARBA" id="ARBA00012334"/>
    </source>
</evidence>
<dbReference type="Pfam" id="PF21948">
    <property type="entry name" value="LplA-B_cat"/>
    <property type="match status" value="1"/>
</dbReference>
<reference evidence="7 8" key="1">
    <citation type="journal article" date="2016" name="Mol. Biol. Evol.">
        <title>Comparative Genomics of Early-Diverging Mushroom-Forming Fungi Provides Insights into the Origins of Lignocellulose Decay Capabilities.</title>
        <authorList>
            <person name="Nagy L.G."/>
            <person name="Riley R."/>
            <person name="Tritt A."/>
            <person name="Adam C."/>
            <person name="Daum C."/>
            <person name="Floudas D."/>
            <person name="Sun H."/>
            <person name="Yadav J.S."/>
            <person name="Pangilinan J."/>
            <person name="Larsson K.H."/>
            <person name="Matsuura K."/>
            <person name="Barry K."/>
            <person name="Labutti K."/>
            <person name="Kuo R."/>
            <person name="Ohm R.A."/>
            <person name="Bhattacharya S.S."/>
            <person name="Shirouzu T."/>
            <person name="Yoshinaga Y."/>
            <person name="Martin F.M."/>
            <person name="Grigoriev I.V."/>
            <person name="Hibbett D.S."/>
        </authorList>
    </citation>
    <scope>NUCLEOTIDE SEQUENCE [LARGE SCALE GENOMIC DNA]</scope>
    <source>
        <strain evidence="7 8">HHB12029</strain>
    </source>
</reference>
<dbReference type="InParanoid" id="A0A165NFL2"/>
<evidence type="ECO:0000256" key="2">
    <source>
        <dbReference type="ARBA" id="ARBA00007907"/>
    </source>
</evidence>
<dbReference type="OrthoDB" id="19908at2759"/>
<comment type="similarity">
    <text evidence="2">Belongs to the LipB family.</text>
</comment>
<dbReference type="GO" id="GO:0009249">
    <property type="term" value="P:protein lipoylation"/>
    <property type="evidence" value="ECO:0007669"/>
    <property type="project" value="InterPro"/>
</dbReference>
<evidence type="ECO:0000259" key="6">
    <source>
        <dbReference type="PROSITE" id="PS51733"/>
    </source>
</evidence>
<dbReference type="InterPro" id="IPR004143">
    <property type="entry name" value="BPL_LPL_catalytic"/>
</dbReference>
<protein>
    <recommendedName>
        <fullName evidence="3">lipoyl(octanoyl) transferase</fullName>
        <ecNumber evidence="3">2.3.1.181</ecNumber>
    </recommendedName>
</protein>
<dbReference type="GO" id="GO:0033819">
    <property type="term" value="F:lipoyl(octanoyl) transferase activity"/>
    <property type="evidence" value="ECO:0007669"/>
    <property type="project" value="UniProtKB-EC"/>
</dbReference>
<dbReference type="EC" id="2.3.1.181" evidence="3"/>
<evidence type="ECO:0000256" key="1">
    <source>
        <dbReference type="ARBA" id="ARBA00004821"/>
    </source>
</evidence>
<dbReference type="UniPathway" id="UPA00538">
    <property type="reaction ID" value="UER00592"/>
</dbReference>
<dbReference type="PROSITE" id="PS51733">
    <property type="entry name" value="BPL_LPL_CATALYTIC"/>
    <property type="match status" value="1"/>
</dbReference>
<dbReference type="InterPro" id="IPR020605">
    <property type="entry name" value="Octanoyltransferase_CS"/>
</dbReference>
<dbReference type="STRING" id="1314781.A0A165NFL2"/>
<feature type="domain" description="BPL/LPL catalytic" evidence="6">
    <location>
        <begin position="49"/>
        <end position="238"/>
    </location>
</feature>
<evidence type="ECO:0000256" key="4">
    <source>
        <dbReference type="ARBA" id="ARBA00022679"/>
    </source>
</evidence>
<dbReference type="SUPFAM" id="SSF55681">
    <property type="entry name" value="Class II aaRS and biotin synthetases"/>
    <property type="match status" value="1"/>
</dbReference>
<sequence>MRVPRPPVLYHYFKAPVPYVETLALQEKIHAMQLRLRKAASETDADMAHAYPDVFLLLQHRPVYTAGRRQTVDEVSADLTRLTRMGADFVMSNRGGQLTYHGPGQLVGYPLWDLSRLPSGRQHIRLFVCDVLKALKRYMNNHHGITAFEHDETGVFTSPTTKLASLGMQVRHRLTSHGFAVNITHEPLPWFNQVVACGLADVHAGSVQDASSTGKQLSLEQEVPLVLNAFAEEFAHTFEPVDLVQSGELEDGIREVEELGQRMLEDGIAHSPQIQTS</sequence>
<dbReference type="InterPro" id="IPR045864">
    <property type="entry name" value="aa-tRNA-synth_II/BPL/LPL"/>
</dbReference>
<keyword evidence="8" id="KW-1185">Reference proteome</keyword>
<proteinExistence type="inferred from homology"/>
<evidence type="ECO:0000313" key="7">
    <source>
        <dbReference type="EMBL" id="KZW00676.1"/>
    </source>
</evidence>
<dbReference type="Proteomes" id="UP000077266">
    <property type="component" value="Unassembled WGS sequence"/>
</dbReference>
<organism evidence="7 8">
    <name type="scientific">Exidia glandulosa HHB12029</name>
    <dbReference type="NCBI Taxonomy" id="1314781"/>
    <lineage>
        <taxon>Eukaryota</taxon>
        <taxon>Fungi</taxon>
        <taxon>Dikarya</taxon>
        <taxon>Basidiomycota</taxon>
        <taxon>Agaricomycotina</taxon>
        <taxon>Agaricomycetes</taxon>
        <taxon>Auriculariales</taxon>
        <taxon>Exidiaceae</taxon>
        <taxon>Exidia</taxon>
    </lineage>
</organism>
<name>A0A165NFL2_EXIGL</name>
<dbReference type="AlphaFoldDB" id="A0A165NFL2"/>